<dbReference type="Pfam" id="PF04195">
    <property type="entry name" value="Transposase_28"/>
    <property type="match status" value="1"/>
</dbReference>
<dbReference type="InterPro" id="IPR007321">
    <property type="entry name" value="Transposase_28"/>
</dbReference>
<evidence type="ECO:0000256" key="1">
    <source>
        <dbReference type="SAM" id="MobiDB-lite"/>
    </source>
</evidence>
<dbReference type="EMBL" id="CAMAPE010000001">
    <property type="protein sequence ID" value="CAH9050499.1"/>
    <property type="molecule type" value="Genomic_DNA"/>
</dbReference>
<feature type="region of interest" description="Disordered" evidence="1">
    <location>
        <begin position="302"/>
        <end position="376"/>
    </location>
</feature>
<dbReference type="PANTHER" id="PTHR31099">
    <property type="entry name" value="OS06G0165300 PROTEIN"/>
    <property type="match status" value="1"/>
</dbReference>
<dbReference type="PANTHER" id="PTHR31099:SF28">
    <property type="entry name" value="F5J5.12"/>
    <property type="match status" value="1"/>
</dbReference>
<evidence type="ECO:0000313" key="3">
    <source>
        <dbReference type="EMBL" id="CAH9050499.1"/>
    </source>
</evidence>
<dbReference type="OrthoDB" id="1752359at2759"/>
<accession>A0A9P0VSF4</accession>
<comment type="caution">
    <text evidence="3">The sequence shown here is derived from an EMBL/GenBank/DDBJ whole genome shotgun (WGS) entry which is preliminary data.</text>
</comment>
<sequence length="520" mass="55723">MSSQGNVGDRTVPQHEVGGAVVVHDVPPIRFIRKRRSSKKKSGNVVGTLTENGPLVDACALTDAELDEARRMAGLTVHIVRPETGSLASSCPSGFFAVHLDAMDHGFRFPLHPFFVEYLNWVGLLPCQVTPNGFYLMTAFLLRCKDSGLEASVGLFRHLFQIGLNSSLENQGYALISQRSFRSGFYHTPLSHHGWKHRFVFICTDMKGGSPFTAPRSLSFNMHDADGLGEFADDVGTYVGYGDLDITTFLPEEKLKDLGFVFYTEFPDEDQGADVGAKPQGEDQVGAQEEADIAAAIGASLATGHASGDGPTASDVLGPQSSSEERAFAHMSPHGPESSEDEEPALERKRRSGEASAPGAASSTGAADHAKVEVEPIKKMVDPAKVEVEPAKKMADPAKVDFASTGQPAVASPGSASLFDLLDRVQEGGRETQPSAGVEYAIGSPSVSSSSSESLEDKGNDESAYAKAQEGDAAVFAQATANASTISHRTWSLRMPRTKMMMRMTGRLFNSFEVAWAQMP</sequence>
<reference evidence="3" key="1">
    <citation type="submission" date="2022-07" db="EMBL/GenBank/DDBJ databases">
        <authorList>
            <person name="Macas J."/>
            <person name="Novak P."/>
            <person name="Neumann P."/>
        </authorList>
    </citation>
    <scope>NUCLEOTIDE SEQUENCE</scope>
</reference>
<protein>
    <recommendedName>
        <fullName evidence="2">Transposase (putative) gypsy type domain-containing protein</fullName>
    </recommendedName>
</protein>
<name>A0A9P0VSF4_CUSEU</name>
<dbReference type="AlphaFoldDB" id="A0A9P0VSF4"/>
<organism evidence="3 4">
    <name type="scientific">Cuscuta europaea</name>
    <name type="common">European dodder</name>
    <dbReference type="NCBI Taxonomy" id="41803"/>
    <lineage>
        <taxon>Eukaryota</taxon>
        <taxon>Viridiplantae</taxon>
        <taxon>Streptophyta</taxon>
        <taxon>Embryophyta</taxon>
        <taxon>Tracheophyta</taxon>
        <taxon>Spermatophyta</taxon>
        <taxon>Magnoliopsida</taxon>
        <taxon>eudicotyledons</taxon>
        <taxon>Gunneridae</taxon>
        <taxon>Pentapetalae</taxon>
        <taxon>asterids</taxon>
        <taxon>lamiids</taxon>
        <taxon>Solanales</taxon>
        <taxon>Convolvulaceae</taxon>
        <taxon>Cuscuteae</taxon>
        <taxon>Cuscuta</taxon>
        <taxon>Cuscuta subgen. Cuscuta</taxon>
    </lineage>
</organism>
<feature type="compositionally biased region" description="Low complexity" evidence="1">
    <location>
        <begin position="354"/>
        <end position="367"/>
    </location>
</feature>
<evidence type="ECO:0000313" key="4">
    <source>
        <dbReference type="Proteomes" id="UP001152484"/>
    </source>
</evidence>
<evidence type="ECO:0000259" key="2">
    <source>
        <dbReference type="Pfam" id="PF04195"/>
    </source>
</evidence>
<keyword evidence="4" id="KW-1185">Reference proteome</keyword>
<dbReference type="Proteomes" id="UP001152484">
    <property type="component" value="Unassembled WGS sequence"/>
</dbReference>
<proteinExistence type="predicted"/>
<feature type="compositionally biased region" description="Low complexity" evidence="1">
    <location>
        <begin position="444"/>
        <end position="453"/>
    </location>
</feature>
<feature type="domain" description="Transposase (putative) gypsy type" evidence="2">
    <location>
        <begin position="98"/>
        <end position="162"/>
    </location>
</feature>
<gene>
    <name evidence="3" type="ORF">CEURO_LOCUS76</name>
</gene>
<feature type="region of interest" description="Disordered" evidence="1">
    <location>
        <begin position="429"/>
        <end position="467"/>
    </location>
</feature>